<dbReference type="Gene3D" id="3.40.390.10">
    <property type="entry name" value="Collagenase (Catalytic Domain)"/>
    <property type="match status" value="1"/>
</dbReference>
<evidence type="ECO:0000313" key="1">
    <source>
        <dbReference type="EMBL" id="GAA3520324.1"/>
    </source>
</evidence>
<keyword evidence="2" id="KW-1185">Reference proteome</keyword>
<dbReference type="InterPro" id="IPR024079">
    <property type="entry name" value="MetalloPept_cat_dom_sf"/>
</dbReference>
<reference evidence="2" key="1">
    <citation type="journal article" date="2019" name="Int. J. Syst. Evol. Microbiol.">
        <title>The Global Catalogue of Microorganisms (GCM) 10K type strain sequencing project: providing services to taxonomists for standard genome sequencing and annotation.</title>
        <authorList>
            <consortium name="The Broad Institute Genomics Platform"/>
            <consortium name="The Broad Institute Genome Sequencing Center for Infectious Disease"/>
            <person name="Wu L."/>
            <person name="Ma J."/>
        </authorList>
    </citation>
    <scope>NUCLEOTIDE SEQUENCE [LARGE SCALE GENOMIC DNA]</scope>
    <source>
        <strain evidence="2">JCM 17106</strain>
    </source>
</reference>
<comment type="caution">
    <text evidence="1">The sequence shown here is derived from an EMBL/GenBank/DDBJ whole genome shotgun (WGS) entry which is preliminary data.</text>
</comment>
<name>A0ABP6UV00_9FLAO</name>
<accession>A0ABP6UV00</accession>
<dbReference type="Proteomes" id="UP001500459">
    <property type="component" value="Unassembled WGS sequence"/>
</dbReference>
<dbReference type="RefSeq" id="WP_344930192.1">
    <property type="nucleotide sequence ID" value="NZ_BAABCW010000023.1"/>
</dbReference>
<organism evidence="1 2">
    <name type="scientific">Aquimarina addita</name>
    <dbReference type="NCBI Taxonomy" id="870485"/>
    <lineage>
        <taxon>Bacteria</taxon>
        <taxon>Pseudomonadati</taxon>
        <taxon>Bacteroidota</taxon>
        <taxon>Flavobacteriia</taxon>
        <taxon>Flavobacteriales</taxon>
        <taxon>Flavobacteriaceae</taxon>
        <taxon>Aquimarina</taxon>
    </lineage>
</organism>
<proteinExistence type="predicted"/>
<gene>
    <name evidence="1" type="ORF">GCM10022393_38180</name>
</gene>
<dbReference type="EMBL" id="BAABCW010000023">
    <property type="protein sequence ID" value="GAA3520324.1"/>
    <property type="molecule type" value="Genomic_DNA"/>
</dbReference>
<protein>
    <recommendedName>
        <fullName evidence="3">Matrixin</fullName>
    </recommendedName>
</protein>
<evidence type="ECO:0008006" key="3">
    <source>
        <dbReference type="Google" id="ProtNLM"/>
    </source>
</evidence>
<sequence length="242" mass="27914">MKVIFTTSELLNKIKHTFNLFFPLGVTKLSYLLKNKLLMSFKVLFVLFTLISCVSEEEEDFNLDLEMVFVDNPAQKVIIDITYVVPSDRPNKSMYNVDEQDFVKSLNGKFFHRIDIGFELGQINTMVNDELFDLRDNRDVESETFLSETENSYKKDRLTIFIIKRSNTIAIAGIGKNQRALITDEFLFTSTAPHEIGHALGLFHYPEEGNIMSLVRPYLRKDFTGTQAQRMKTMISDVIKAN</sequence>
<evidence type="ECO:0000313" key="2">
    <source>
        <dbReference type="Proteomes" id="UP001500459"/>
    </source>
</evidence>
<dbReference type="SUPFAM" id="SSF55486">
    <property type="entry name" value="Metalloproteases ('zincins'), catalytic domain"/>
    <property type="match status" value="1"/>
</dbReference>